<accession>A0A9Q1FJG6</accession>
<proteinExistence type="predicted"/>
<dbReference type="EMBL" id="JAINUF010000005">
    <property type="protein sequence ID" value="KAJ8359780.1"/>
    <property type="molecule type" value="Genomic_DNA"/>
</dbReference>
<dbReference type="AlphaFoldDB" id="A0A9Q1FJG6"/>
<feature type="region of interest" description="Disordered" evidence="1">
    <location>
        <begin position="42"/>
        <end position="114"/>
    </location>
</feature>
<dbReference type="Proteomes" id="UP001152622">
    <property type="component" value="Chromosome 5"/>
</dbReference>
<protein>
    <submittedName>
        <fullName evidence="2">Uncharacterized protein</fullName>
    </submittedName>
</protein>
<evidence type="ECO:0000256" key="1">
    <source>
        <dbReference type="SAM" id="MobiDB-lite"/>
    </source>
</evidence>
<evidence type="ECO:0000313" key="2">
    <source>
        <dbReference type="EMBL" id="KAJ8359780.1"/>
    </source>
</evidence>
<reference evidence="2" key="1">
    <citation type="journal article" date="2023" name="Science">
        <title>Genome structures resolve the early diversification of teleost fishes.</title>
        <authorList>
            <person name="Parey E."/>
            <person name="Louis A."/>
            <person name="Montfort J."/>
            <person name="Bouchez O."/>
            <person name="Roques C."/>
            <person name="Iampietro C."/>
            <person name="Lluch J."/>
            <person name="Castinel A."/>
            <person name="Donnadieu C."/>
            <person name="Desvignes T."/>
            <person name="Floi Bucao C."/>
            <person name="Jouanno E."/>
            <person name="Wen M."/>
            <person name="Mejri S."/>
            <person name="Dirks R."/>
            <person name="Jansen H."/>
            <person name="Henkel C."/>
            <person name="Chen W.J."/>
            <person name="Zahm M."/>
            <person name="Cabau C."/>
            <person name="Klopp C."/>
            <person name="Thompson A.W."/>
            <person name="Robinson-Rechavi M."/>
            <person name="Braasch I."/>
            <person name="Lecointre G."/>
            <person name="Bobe J."/>
            <person name="Postlethwait J.H."/>
            <person name="Berthelot C."/>
            <person name="Roest Crollius H."/>
            <person name="Guiguen Y."/>
        </authorList>
    </citation>
    <scope>NUCLEOTIDE SEQUENCE</scope>
    <source>
        <strain evidence="2">WJC10195</strain>
    </source>
</reference>
<keyword evidence="3" id="KW-1185">Reference proteome</keyword>
<evidence type="ECO:0000313" key="3">
    <source>
        <dbReference type="Proteomes" id="UP001152622"/>
    </source>
</evidence>
<gene>
    <name evidence="2" type="ORF">SKAU_G00163050</name>
</gene>
<sequence>MAMLLSTWTLDCTYDPLYVDMAVVQLCPVVSGLSCAADDGTPGSYVPAPSDRAALHKSGSRGHELDEGTAQLNGRTGGSLTRDDTLPSRQRRGRLCVPRPRGAAGQPHWHGKEPERKIEDGVGWGAPSHSQDVDVLFPPGRAGCSPSRFPRIIFSLTAGWKGGALAGWAGRAVPGEKVPDHRTGSSDSLQPVVTGGELNASALPFPARCTRPARLGWASPSPRFASR</sequence>
<organism evidence="2 3">
    <name type="scientific">Synaphobranchus kaupii</name>
    <name type="common">Kaup's arrowtooth eel</name>
    <dbReference type="NCBI Taxonomy" id="118154"/>
    <lineage>
        <taxon>Eukaryota</taxon>
        <taxon>Metazoa</taxon>
        <taxon>Chordata</taxon>
        <taxon>Craniata</taxon>
        <taxon>Vertebrata</taxon>
        <taxon>Euteleostomi</taxon>
        <taxon>Actinopterygii</taxon>
        <taxon>Neopterygii</taxon>
        <taxon>Teleostei</taxon>
        <taxon>Anguilliformes</taxon>
        <taxon>Synaphobranchidae</taxon>
        <taxon>Synaphobranchus</taxon>
    </lineage>
</organism>
<name>A0A9Q1FJG6_SYNKA</name>
<comment type="caution">
    <text evidence="2">The sequence shown here is derived from an EMBL/GenBank/DDBJ whole genome shotgun (WGS) entry which is preliminary data.</text>
</comment>